<evidence type="ECO:0000313" key="2">
    <source>
        <dbReference type="Proteomes" id="UP001239111"/>
    </source>
</evidence>
<gene>
    <name evidence="1" type="ORF">QAD02_010557</name>
</gene>
<proteinExistence type="predicted"/>
<sequence>MHEIFLAIFVVVVVVGVASTPQQVQSATTPSWVLKPPGGGSSDIFGPAGDDRPRQVRQNLHASSLGGGFFNGNSAGDQQDSAGIQQQQQQSLSNGSSAPDTPRSNKPGNDSYKRLFGPPDARKPSTPNSKNHMRSNISLSSSESGSEPQSPRNGYIHANGNATHLNDITDGNPVTGAGYDGSQHNGGGSAGSSSAGSEKSSTDSSPSVGSVPRLKNRVPPGGFSSGLW</sequence>
<accession>A0ACC2NVZ4</accession>
<reference evidence="1" key="1">
    <citation type="submission" date="2023-04" db="EMBL/GenBank/DDBJ databases">
        <title>A chromosome-level genome assembly of the parasitoid wasp Eretmocerus hayati.</title>
        <authorList>
            <person name="Zhong Y."/>
            <person name="Liu S."/>
            <person name="Liu Y."/>
        </authorList>
    </citation>
    <scope>NUCLEOTIDE SEQUENCE</scope>
    <source>
        <strain evidence="1">ZJU_SS_LIU_2023</strain>
    </source>
</reference>
<name>A0ACC2NVZ4_9HYME</name>
<dbReference type="Proteomes" id="UP001239111">
    <property type="component" value="Chromosome 2"/>
</dbReference>
<protein>
    <submittedName>
        <fullName evidence="1">Uncharacterized protein</fullName>
    </submittedName>
</protein>
<keyword evidence="2" id="KW-1185">Reference proteome</keyword>
<comment type="caution">
    <text evidence="1">The sequence shown here is derived from an EMBL/GenBank/DDBJ whole genome shotgun (WGS) entry which is preliminary data.</text>
</comment>
<evidence type="ECO:0000313" key="1">
    <source>
        <dbReference type="EMBL" id="KAJ8674771.1"/>
    </source>
</evidence>
<dbReference type="EMBL" id="CM056742">
    <property type="protein sequence ID" value="KAJ8674771.1"/>
    <property type="molecule type" value="Genomic_DNA"/>
</dbReference>
<organism evidence="1 2">
    <name type="scientific">Eretmocerus hayati</name>
    <dbReference type="NCBI Taxonomy" id="131215"/>
    <lineage>
        <taxon>Eukaryota</taxon>
        <taxon>Metazoa</taxon>
        <taxon>Ecdysozoa</taxon>
        <taxon>Arthropoda</taxon>
        <taxon>Hexapoda</taxon>
        <taxon>Insecta</taxon>
        <taxon>Pterygota</taxon>
        <taxon>Neoptera</taxon>
        <taxon>Endopterygota</taxon>
        <taxon>Hymenoptera</taxon>
        <taxon>Apocrita</taxon>
        <taxon>Proctotrupomorpha</taxon>
        <taxon>Chalcidoidea</taxon>
        <taxon>Aphelinidae</taxon>
        <taxon>Aphelininae</taxon>
        <taxon>Eretmocerus</taxon>
    </lineage>
</organism>